<dbReference type="SMART" id="SM00822">
    <property type="entry name" value="PKS_KR"/>
    <property type="match status" value="1"/>
</dbReference>
<dbReference type="RefSeq" id="WP_131865078.1">
    <property type="nucleotide sequence ID" value="NZ_SMCR01000003.1"/>
</dbReference>
<dbReference type="GO" id="GO:0048038">
    <property type="term" value="F:quinone binding"/>
    <property type="evidence" value="ECO:0007669"/>
    <property type="project" value="TreeGrafter"/>
</dbReference>
<dbReference type="OrthoDB" id="9803333at2"/>
<keyword evidence="4" id="KW-1185">Reference proteome</keyword>
<dbReference type="GO" id="GO:0006633">
    <property type="term" value="P:fatty acid biosynthetic process"/>
    <property type="evidence" value="ECO:0007669"/>
    <property type="project" value="TreeGrafter"/>
</dbReference>
<dbReference type="GO" id="GO:0016616">
    <property type="term" value="F:oxidoreductase activity, acting on the CH-OH group of donors, NAD or NADP as acceptor"/>
    <property type="evidence" value="ECO:0007669"/>
    <property type="project" value="TreeGrafter"/>
</dbReference>
<feature type="domain" description="Ketoreductase" evidence="2">
    <location>
        <begin position="22"/>
        <end position="196"/>
    </location>
</feature>
<proteinExistence type="inferred from homology"/>
<protein>
    <submittedName>
        <fullName evidence="3">NAD(P)-dependent dehydrogenase (Short-subunit alcohol dehydrogenase family)</fullName>
    </submittedName>
</protein>
<dbReference type="SUPFAM" id="SSF51735">
    <property type="entry name" value="NAD(P)-binding Rossmann-fold domains"/>
    <property type="match status" value="1"/>
</dbReference>
<dbReference type="FunFam" id="3.40.50.720:FF:000084">
    <property type="entry name" value="Short-chain dehydrogenase reductase"/>
    <property type="match status" value="1"/>
</dbReference>
<comment type="similarity">
    <text evidence="1">Belongs to the short-chain dehydrogenases/reductases (SDR) family.</text>
</comment>
<dbReference type="Proteomes" id="UP000295719">
    <property type="component" value="Unassembled WGS sequence"/>
</dbReference>
<dbReference type="Gene3D" id="3.40.50.720">
    <property type="entry name" value="NAD(P)-binding Rossmann-like Domain"/>
    <property type="match status" value="1"/>
</dbReference>
<comment type="caution">
    <text evidence="3">The sequence shown here is derived from an EMBL/GenBank/DDBJ whole genome shotgun (WGS) entry which is preliminary data.</text>
</comment>
<evidence type="ECO:0000259" key="2">
    <source>
        <dbReference type="SMART" id="SM00822"/>
    </source>
</evidence>
<dbReference type="PANTHER" id="PTHR42760">
    <property type="entry name" value="SHORT-CHAIN DEHYDROGENASES/REDUCTASES FAMILY MEMBER"/>
    <property type="match status" value="1"/>
</dbReference>
<dbReference type="AlphaFoldDB" id="A0A4R3YYK0"/>
<organism evidence="3 4">
    <name type="scientific">Biostraticola tofi</name>
    <dbReference type="NCBI Taxonomy" id="466109"/>
    <lineage>
        <taxon>Bacteria</taxon>
        <taxon>Pseudomonadati</taxon>
        <taxon>Pseudomonadota</taxon>
        <taxon>Gammaproteobacteria</taxon>
        <taxon>Enterobacterales</taxon>
        <taxon>Bruguierivoracaceae</taxon>
        <taxon>Biostraticola</taxon>
    </lineage>
</organism>
<dbReference type="PRINTS" id="PR00081">
    <property type="entry name" value="GDHRDH"/>
</dbReference>
<sequence length="258" mass="26547">MSTSTSSAVKAPVPNSSALKGKIAVITGGGSGIGLAVVERFVAEGAYVFIMGRRQAVLDQAVAALGDNVEAIAGDVTASEDLDRLYARVKAQKGIIDILVTASGIAECASLAETGPEHIDQIFATNSRATLFSVQKALPLMSAGGSVVLIGSIAGFIGTPGYGTYGATKAAVRSYARTWSNELAGRSIRVNTLSPGPIDTSMFDNVSDELRQSAIDMIPLRRLGRATEVAAAALFLASDESSYITGAELCIDGGMAQV</sequence>
<dbReference type="InterPro" id="IPR020904">
    <property type="entry name" value="Sc_DH/Rdtase_CS"/>
</dbReference>
<dbReference type="Pfam" id="PF13561">
    <property type="entry name" value="adh_short_C2"/>
    <property type="match status" value="1"/>
</dbReference>
<gene>
    <name evidence="3" type="ORF">EDC52_103429</name>
</gene>
<evidence type="ECO:0000256" key="1">
    <source>
        <dbReference type="ARBA" id="ARBA00006484"/>
    </source>
</evidence>
<dbReference type="InterPro" id="IPR057326">
    <property type="entry name" value="KR_dom"/>
</dbReference>
<accession>A0A4R3YYK0</accession>
<reference evidence="3 4" key="1">
    <citation type="submission" date="2019-03" db="EMBL/GenBank/DDBJ databases">
        <title>Genomic Encyclopedia of Type Strains, Phase IV (KMG-IV): sequencing the most valuable type-strain genomes for metagenomic binning, comparative biology and taxonomic classification.</title>
        <authorList>
            <person name="Goeker M."/>
        </authorList>
    </citation>
    <scope>NUCLEOTIDE SEQUENCE [LARGE SCALE GENOMIC DNA]</scope>
    <source>
        <strain evidence="3 4">DSM 19580</strain>
    </source>
</reference>
<dbReference type="InterPro" id="IPR002347">
    <property type="entry name" value="SDR_fam"/>
</dbReference>
<dbReference type="PRINTS" id="PR00080">
    <property type="entry name" value="SDRFAMILY"/>
</dbReference>
<dbReference type="InterPro" id="IPR036291">
    <property type="entry name" value="NAD(P)-bd_dom_sf"/>
</dbReference>
<dbReference type="PANTHER" id="PTHR42760:SF62">
    <property type="entry name" value="ADH4P"/>
    <property type="match status" value="1"/>
</dbReference>
<dbReference type="CDD" id="cd05233">
    <property type="entry name" value="SDR_c"/>
    <property type="match status" value="1"/>
</dbReference>
<dbReference type="PROSITE" id="PS00061">
    <property type="entry name" value="ADH_SHORT"/>
    <property type="match status" value="1"/>
</dbReference>
<evidence type="ECO:0000313" key="3">
    <source>
        <dbReference type="EMBL" id="TCV98337.1"/>
    </source>
</evidence>
<name>A0A4R3YYK0_9GAMM</name>
<evidence type="ECO:0000313" key="4">
    <source>
        <dbReference type="Proteomes" id="UP000295719"/>
    </source>
</evidence>
<dbReference type="EMBL" id="SMCR01000003">
    <property type="protein sequence ID" value="TCV98337.1"/>
    <property type="molecule type" value="Genomic_DNA"/>
</dbReference>